<dbReference type="SUPFAM" id="SSF51905">
    <property type="entry name" value="FAD/NAD(P)-binding domain"/>
    <property type="match status" value="1"/>
</dbReference>
<dbReference type="VEuPathDB" id="FungiDB:HMPREF1541_04557"/>
<organism evidence="7 8">
    <name type="scientific">Cyphellophora europaea (strain CBS 101466)</name>
    <name type="common">Phialophora europaea</name>
    <dbReference type="NCBI Taxonomy" id="1220924"/>
    <lineage>
        <taxon>Eukaryota</taxon>
        <taxon>Fungi</taxon>
        <taxon>Dikarya</taxon>
        <taxon>Ascomycota</taxon>
        <taxon>Pezizomycotina</taxon>
        <taxon>Eurotiomycetes</taxon>
        <taxon>Chaetothyriomycetidae</taxon>
        <taxon>Chaetothyriales</taxon>
        <taxon>Cyphellophoraceae</taxon>
        <taxon>Cyphellophora</taxon>
    </lineage>
</organism>
<evidence type="ECO:0000256" key="5">
    <source>
        <dbReference type="ARBA" id="ARBA00023033"/>
    </source>
</evidence>
<keyword evidence="8" id="KW-1185">Reference proteome</keyword>
<comment type="similarity">
    <text evidence="1">Belongs to the paxM FAD-dependent monooxygenase family.</text>
</comment>
<sequence length="459" mass="51099">MAQQQTFARLPPSGIKVIIVGAGFAGLCAAIECDRKGHSVVLLEKVADLKPLGDIISFAANSGRIFERWEGVVEALEPIIHKSEGLNFHSWEGEFMTRQIWDPEAKYGRKINGHRAEIHEAVYLHAKARGIDIRLDQNVTDYFENDDHAGVVSNGETLTADCVVAAEGVKSKGRKIVLGYEDRPKASGYAVFRAWMKTDELAKSPSTKWFCHGDTHNGWMGEDKHFLVASIKNGTELSWVLTHKDDGDIDEDWSFPGQIDDVLKCIDSWDPVLKELVKATPPDRLHDYKLVFRDPLPTFISPKARIALIGDAAHPFLPTSIQGASQSMEDGVALAITLEKSGRDNVQQGIRAYEAVRYERVHRAQMTGVTTREQWHKADWTKIRADPKSLHLRREPWLLDFDQESHTYAVFDETVAKLKEKEKEDVAAAAPVAVEDAGSEKVTAAPRVMATELLGVSQA</sequence>
<dbReference type="eggNOG" id="KOG2614">
    <property type="taxonomic scope" value="Eukaryota"/>
</dbReference>
<dbReference type="PRINTS" id="PR00420">
    <property type="entry name" value="RNGMNOXGNASE"/>
</dbReference>
<evidence type="ECO:0000256" key="3">
    <source>
        <dbReference type="ARBA" id="ARBA00022827"/>
    </source>
</evidence>
<reference evidence="7 8" key="1">
    <citation type="submission" date="2013-03" db="EMBL/GenBank/DDBJ databases">
        <title>The Genome Sequence of Phialophora europaea CBS 101466.</title>
        <authorList>
            <consortium name="The Broad Institute Genomics Platform"/>
            <person name="Cuomo C."/>
            <person name="de Hoog S."/>
            <person name="Gorbushina A."/>
            <person name="Walker B."/>
            <person name="Young S.K."/>
            <person name="Zeng Q."/>
            <person name="Gargeya S."/>
            <person name="Fitzgerald M."/>
            <person name="Haas B."/>
            <person name="Abouelleil A."/>
            <person name="Allen A.W."/>
            <person name="Alvarado L."/>
            <person name="Arachchi H.M."/>
            <person name="Berlin A.M."/>
            <person name="Chapman S.B."/>
            <person name="Gainer-Dewar J."/>
            <person name="Goldberg J."/>
            <person name="Griggs A."/>
            <person name="Gujja S."/>
            <person name="Hansen M."/>
            <person name="Howarth C."/>
            <person name="Imamovic A."/>
            <person name="Ireland A."/>
            <person name="Larimer J."/>
            <person name="McCowan C."/>
            <person name="Murphy C."/>
            <person name="Pearson M."/>
            <person name="Poon T.W."/>
            <person name="Priest M."/>
            <person name="Roberts A."/>
            <person name="Saif S."/>
            <person name="Shea T."/>
            <person name="Sisk P."/>
            <person name="Sykes S."/>
            <person name="Wortman J."/>
            <person name="Nusbaum C."/>
            <person name="Birren B."/>
        </authorList>
    </citation>
    <scope>NUCLEOTIDE SEQUENCE [LARGE SCALE GENOMIC DNA]</scope>
    <source>
        <strain evidence="7 8">CBS 101466</strain>
    </source>
</reference>
<dbReference type="InterPro" id="IPR036188">
    <property type="entry name" value="FAD/NAD-bd_sf"/>
</dbReference>
<keyword evidence="4" id="KW-0560">Oxidoreductase</keyword>
<keyword evidence="5" id="KW-0503">Monooxygenase</keyword>
<feature type="domain" description="FAD-binding" evidence="6">
    <location>
        <begin position="16"/>
        <end position="364"/>
    </location>
</feature>
<protein>
    <recommendedName>
        <fullName evidence="6">FAD-binding domain-containing protein</fullName>
    </recommendedName>
</protein>
<keyword evidence="3" id="KW-0274">FAD</keyword>
<name>W2RUT6_CYPE1</name>
<dbReference type="InterPro" id="IPR050493">
    <property type="entry name" value="FAD-dep_Monooxygenase_BioMet"/>
</dbReference>
<dbReference type="InParanoid" id="W2RUT6"/>
<dbReference type="EMBL" id="KB822720">
    <property type="protein sequence ID" value="ETN40281.1"/>
    <property type="molecule type" value="Genomic_DNA"/>
</dbReference>
<dbReference type="SUPFAM" id="SSF54373">
    <property type="entry name" value="FAD-linked reductases, C-terminal domain"/>
    <property type="match status" value="1"/>
</dbReference>
<proteinExistence type="inferred from homology"/>
<dbReference type="GeneID" id="19971896"/>
<dbReference type="RefSeq" id="XP_008717124.1">
    <property type="nucleotide sequence ID" value="XM_008718902.1"/>
</dbReference>
<dbReference type="Proteomes" id="UP000030752">
    <property type="component" value="Unassembled WGS sequence"/>
</dbReference>
<dbReference type="GO" id="GO:0071949">
    <property type="term" value="F:FAD binding"/>
    <property type="evidence" value="ECO:0007669"/>
    <property type="project" value="InterPro"/>
</dbReference>
<evidence type="ECO:0000259" key="6">
    <source>
        <dbReference type="Pfam" id="PF01494"/>
    </source>
</evidence>
<gene>
    <name evidence="7" type="ORF">HMPREF1541_04557</name>
</gene>
<dbReference type="STRING" id="1220924.W2RUT6"/>
<dbReference type="OrthoDB" id="16820at2759"/>
<evidence type="ECO:0000256" key="2">
    <source>
        <dbReference type="ARBA" id="ARBA00022630"/>
    </source>
</evidence>
<dbReference type="PANTHER" id="PTHR13789:SF236">
    <property type="entry name" value="MONOOXYGENASE, PUTATIVE (AFU_ORTHOLOGUE AFUA_6G12060)-RELATED"/>
    <property type="match status" value="1"/>
</dbReference>
<evidence type="ECO:0000313" key="8">
    <source>
        <dbReference type="Proteomes" id="UP000030752"/>
    </source>
</evidence>
<dbReference type="InterPro" id="IPR002938">
    <property type="entry name" value="FAD-bd"/>
</dbReference>
<dbReference type="GO" id="GO:0004497">
    <property type="term" value="F:monooxygenase activity"/>
    <property type="evidence" value="ECO:0007669"/>
    <property type="project" value="UniProtKB-KW"/>
</dbReference>
<dbReference type="PANTHER" id="PTHR13789">
    <property type="entry name" value="MONOOXYGENASE"/>
    <property type="match status" value="1"/>
</dbReference>
<dbReference type="Gene3D" id="3.50.50.60">
    <property type="entry name" value="FAD/NAD(P)-binding domain"/>
    <property type="match status" value="1"/>
</dbReference>
<dbReference type="Pfam" id="PF01494">
    <property type="entry name" value="FAD_binding_3"/>
    <property type="match status" value="1"/>
</dbReference>
<dbReference type="HOGENOM" id="CLU_009665_19_1_1"/>
<evidence type="ECO:0000256" key="1">
    <source>
        <dbReference type="ARBA" id="ARBA00007992"/>
    </source>
</evidence>
<evidence type="ECO:0000313" key="7">
    <source>
        <dbReference type="EMBL" id="ETN40281.1"/>
    </source>
</evidence>
<dbReference type="AlphaFoldDB" id="W2RUT6"/>
<keyword evidence="2" id="KW-0285">Flavoprotein</keyword>
<evidence type="ECO:0000256" key="4">
    <source>
        <dbReference type="ARBA" id="ARBA00023002"/>
    </source>
</evidence>
<accession>W2RUT6</accession>